<dbReference type="OrthoDB" id="4486352at2759"/>
<reference evidence="1 2" key="1">
    <citation type="submission" date="2018-02" db="EMBL/GenBank/DDBJ databases">
        <title>The genomes of Aspergillus section Nigri reveals drivers in fungal speciation.</title>
        <authorList>
            <consortium name="DOE Joint Genome Institute"/>
            <person name="Vesth T.C."/>
            <person name="Nybo J."/>
            <person name="Theobald S."/>
            <person name="Brandl J."/>
            <person name="Frisvad J.C."/>
            <person name="Nielsen K.F."/>
            <person name="Lyhne E.K."/>
            <person name="Kogle M.E."/>
            <person name="Kuo A."/>
            <person name="Riley R."/>
            <person name="Clum A."/>
            <person name="Nolan M."/>
            <person name="Lipzen A."/>
            <person name="Salamov A."/>
            <person name="Henrissat B."/>
            <person name="Wiebenga A."/>
            <person name="De vries R.P."/>
            <person name="Grigoriev I.V."/>
            <person name="Mortensen U.H."/>
            <person name="Andersen M.R."/>
            <person name="Baker S.E."/>
        </authorList>
    </citation>
    <scope>NUCLEOTIDE SEQUENCE [LARGE SCALE GENOMIC DNA]</scope>
    <source>
        <strain evidence="1 2">CBS 101889</strain>
    </source>
</reference>
<evidence type="ECO:0000313" key="2">
    <source>
        <dbReference type="Proteomes" id="UP000248961"/>
    </source>
</evidence>
<name>A0A395HKM2_ASPHC</name>
<dbReference type="GeneID" id="37200779"/>
<dbReference type="AlphaFoldDB" id="A0A395HKM2"/>
<evidence type="ECO:0000313" key="1">
    <source>
        <dbReference type="EMBL" id="RAL08492.1"/>
    </source>
</evidence>
<sequence length="204" mass="23948">MDYGYRAGTYLERQIGQVIKIAGHNYLIHEILSESRKDELHEHWGVYEATCPDSRTNATRRYALKVRYGMRTRKFRESDLEATDVMARECFELECRALRTFTNSGFTPVFYGSDELSSDLNPLYGEGHVWAIVMSLVDGTSVADICGLNVFEKRIIQDELIKALEYMRLRGWGWYMQETEQIFYDSARQSMYVFTCIRLYPFIY</sequence>
<keyword evidence="2" id="KW-1185">Reference proteome</keyword>
<evidence type="ECO:0008006" key="3">
    <source>
        <dbReference type="Google" id="ProtNLM"/>
    </source>
</evidence>
<gene>
    <name evidence="1" type="ORF">BO97DRAFT_417652</name>
</gene>
<dbReference type="EMBL" id="KZ824313">
    <property type="protein sequence ID" value="RAL08492.1"/>
    <property type="molecule type" value="Genomic_DNA"/>
</dbReference>
<proteinExistence type="predicted"/>
<organism evidence="1 2">
    <name type="scientific">Aspergillus homomorphus (strain CBS 101889)</name>
    <dbReference type="NCBI Taxonomy" id="1450537"/>
    <lineage>
        <taxon>Eukaryota</taxon>
        <taxon>Fungi</taxon>
        <taxon>Dikarya</taxon>
        <taxon>Ascomycota</taxon>
        <taxon>Pezizomycotina</taxon>
        <taxon>Eurotiomycetes</taxon>
        <taxon>Eurotiomycetidae</taxon>
        <taxon>Eurotiales</taxon>
        <taxon>Aspergillaceae</taxon>
        <taxon>Aspergillus</taxon>
        <taxon>Aspergillus subgen. Circumdati</taxon>
    </lineage>
</organism>
<dbReference type="VEuPathDB" id="FungiDB:BO97DRAFT_417652"/>
<protein>
    <recommendedName>
        <fullName evidence="3">Protein kinase domain-containing protein</fullName>
    </recommendedName>
</protein>
<accession>A0A395HKM2</accession>
<dbReference type="Proteomes" id="UP000248961">
    <property type="component" value="Unassembled WGS sequence"/>
</dbReference>
<dbReference type="RefSeq" id="XP_025547646.1">
    <property type="nucleotide sequence ID" value="XM_025696490.1"/>
</dbReference>